<evidence type="ECO:0000313" key="3">
    <source>
        <dbReference type="Proteomes" id="UP000288805"/>
    </source>
</evidence>
<accession>A0A438D244</accession>
<gene>
    <name evidence="2" type="primary">NUP1_4</name>
    <name evidence="2" type="ORF">CK203_093713</name>
</gene>
<dbReference type="PANTHER" id="PTHR33416:SF20">
    <property type="entry name" value="NUCLEAR PORE COMPLEX PROTEIN NUP1"/>
    <property type="match status" value="1"/>
</dbReference>
<sequence>MATAGEGSYEVGGGGKFRKRPFRRPQTTPYDRPPNSLRNTRNGWLSKVVDPASRLITASAHRFFDSVFRRRLPPPPLPRPLPPPPGFGNSDVLMDWGLFGYTIVLLKQLNM</sequence>
<organism evidence="2 3">
    <name type="scientific">Vitis vinifera</name>
    <name type="common">Grape</name>
    <dbReference type="NCBI Taxonomy" id="29760"/>
    <lineage>
        <taxon>Eukaryota</taxon>
        <taxon>Viridiplantae</taxon>
        <taxon>Streptophyta</taxon>
        <taxon>Embryophyta</taxon>
        <taxon>Tracheophyta</taxon>
        <taxon>Spermatophyta</taxon>
        <taxon>Magnoliopsida</taxon>
        <taxon>eudicotyledons</taxon>
        <taxon>Gunneridae</taxon>
        <taxon>Pentapetalae</taxon>
        <taxon>rosids</taxon>
        <taxon>Vitales</taxon>
        <taxon>Vitaceae</taxon>
        <taxon>Viteae</taxon>
        <taxon>Vitis</taxon>
    </lineage>
</organism>
<dbReference type="OrthoDB" id="653468at2759"/>
<evidence type="ECO:0000256" key="1">
    <source>
        <dbReference type="SAM" id="MobiDB-lite"/>
    </source>
</evidence>
<evidence type="ECO:0000313" key="2">
    <source>
        <dbReference type="EMBL" id="RVW29482.1"/>
    </source>
</evidence>
<dbReference type="AlphaFoldDB" id="A0A438D244"/>
<proteinExistence type="predicted"/>
<feature type="region of interest" description="Disordered" evidence="1">
    <location>
        <begin position="1"/>
        <end position="43"/>
    </location>
</feature>
<dbReference type="Proteomes" id="UP000288805">
    <property type="component" value="Unassembled WGS sequence"/>
</dbReference>
<name>A0A438D244_VITVI</name>
<protein>
    <submittedName>
        <fullName evidence="2">Nuclear pore complex protein NUP1</fullName>
    </submittedName>
</protein>
<reference evidence="2 3" key="1">
    <citation type="journal article" date="2018" name="PLoS Genet.">
        <title>Population sequencing reveals clonal diversity and ancestral inbreeding in the grapevine cultivar Chardonnay.</title>
        <authorList>
            <person name="Roach M.J."/>
            <person name="Johnson D.L."/>
            <person name="Bohlmann J."/>
            <person name="van Vuuren H.J."/>
            <person name="Jones S.J."/>
            <person name="Pretorius I.S."/>
            <person name="Schmidt S.A."/>
            <person name="Borneman A.R."/>
        </authorList>
    </citation>
    <scope>NUCLEOTIDE SEQUENCE [LARGE SCALE GENOMIC DNA]</scope>
    <source>
        <strain evidence="3">cv. Chardonnay</strain>
        <tissue evidence="2">Leaf</tissue>
    </source>
</reference>
<dbReference type="PANTHER" id="PTHR33416">
    <property type="entry name" value="NUCLEAR PORE COMPLEX PROTEIN NUP1"/>
    <property type="match status" value="1"/>
</dbReference>
<dbReference type="EMBL" id="QGNW01001840">
    <property type="protein sequence ID" value="RVW29482.1"/>
    <property type="molecule type" value="Genomic_DNA"/>
</dbReference>
<comment type="caution">
    <text evidence="2">The sequence shown here is derived from an EMBL/GenBank/DDBJ whole genome shotgun (WGS) entry which is preliminary data.</text>
</comment>